<name>A0A261SPF6_9BORD</name>
<protein>
    <submittedName>
        <fullName evidence="6">ABC transporter substrate-binding protein</fullName>
    </submittedName>
</protein>
<comment type="caution">
    <text evidence="6">The sequence shown here is derived from an EMBL/GenBank/DDBJ whole genome shotgun (WGS) entry which is preliminary data.</text>
</comment>
<dbReference type="OrthoDB" id="5890863at2"/>
<evidence type="ECO:0000256" key="2">
    <source>
        <dbReference type="ARBA" id="ARBA00008520"/>
    </source>
</evidence>
<dbReference type="SUPFAM" id="SSF53850">
    <property type="entry name" value="Periplasmic binding protein-like II"/>
    <property type="match status" value="1"/>
</dbReference>
<evidence type="ECO:0000256" key="4">
    <source>
        <dbReference type="ARBA" id="ARBA00022729"/>
    </source>
</evidence>
<accession>A0A261SPF6</accession>
<proteinExistence type="inferred from homology"/>
<gene>
    <name evidence="6" type="ORF">CEG14_07080</name>
</gene>
<feature type="chain" id="PRO_5012898810" evidence="5">
    <location>
        <begin position="24"/>
        <end position="444"/>
    </location>
</feature>
<dbReference type="PANTHER" id="PTHR43649:SF34">
    <property type="entry name" value="ABC TRANSPORTER PERIPLASMIC-BINDING PROTEIN YCJN-RELATED"/>
    <property type="match status" value="1"/>
</dbReference>
<organism evidence="6 7">
    <name type="scientific">Bordetella genomosp. 1</name>
    <dbReference type="NCBI Taxonomy" id="1395607"/>
    <lineage>
        <taxon>Bacteria</taxon>
        <taxon>Pseudomonadati</taxon>
        <taxon>Pseudomonadota</taxon>
        <taxon>Betaproteobacteria</taxon>
        <taxon>Burkholderiales</taxon>
        <taxon>Alcaligenaceae</taxon>
        <taxon>Bordetella</taxon>
    </lineage>
</organism>
<evidence type="ECO:0000256" key="1">
    <source>
        <dbReference type="ARBA" id="ARBA00004418"/>
    </source>
</evidence>
<evidence type="ECO:0000313" key="7">
    <source>
        <dbReference type="Proteomes" id="UP000217005"/>
    </source>
</evidence>
<keyword evidence="4 5" id="KW-0732">Signal</keyword>
<keyword evidence="3" id="KW-0813">Transport</keyword>
<comment type="subcellular location">
    <subcellularLocation>
        <location evidence="1">Periplasm</location>
    </subcellularLocation>
</comment>
<sequence length="444" mass="48398">MNRRHFLRAAALTAAPLMRRAHAAPGADRYVRYRGQTVAMSIPEHPHYEAMLRVLAAFTRHTGIHVEVDRRPIPAMKRLQGQALSAAQGDYDLVSYFAKWRDPYVRARLIRDLTPYLRDPALADPAFDLADIVPAYLDNIGLASGPRGDPAGPGVGLFGLPYGAETSILAYRHDLFAGLGLQAPRNYAQLRHLLPLLRERTGLGALASRARAGHHCVHAWLLHLAPLGGRVFDAGWRPRLNDAAGCEALELLKLIVATGPAGAPGFDQHDMLQAFLQGEAAMYLDSTLVFGAVRDPARSRVAGKVAYALHPWGVRAASQTGGLGLAIPANARHPRAAFLLLQWLTAKRQDRWVTLAGGVPARMSTMRDARVLERFPEYRIMRQQLCFADPDWRPLVAAWDGLDVGCMGSAIADALNGRKTVREALDGAAAEVAAVMQRAGYYGA</sequence>
<dbReference type="Pfam" id="PF01547">
    <property type="entry name" value="SBP_bac_1"/>
    <property type="match status" value="1"/>
</dbReference>
<dbReference type="AlphaFoldDB" id="A0A261SPF6"/>
<dbReference type="GO" id="GO:0042597">
    <property type="term" value="C:periplasmic space"/>
    <property type="evidence" value="ECO:0007669"/>
    <property type="project" value="UniProtKB-SubCell"/>
</dbReference>
<dbReference type="PANTHER" id="PTHR43649">
    <property type="entry name" value="ARABINOSE-BINDING PROTEIN-RELATED"/>
    <property type="match status" value="1"/>
</dbReference>
<dbReference type="RefSeq" id="WP_094825647.1">
    <property type="nucleotide sequence ID" value="NZ_NEVL01000002.1"/>
</dbReference>
<evidence type="ECO:0000256" key="5">
    <source>
        <dbReference type="SAM" id="SignalP"/>
    </source>
</evidence>
<dbReference type="InterPro" id="IPR006059">
    <property type="entry name" value="SBP"/>
</dbReference>
<evidence type="ECO:0000256" key="3">
    <source>
        <dbReference type="ARBA" id="ARBA00022448"/>
    </source>
</evidence>
<reference evidence="6 7" key="1">
    <citation type="submission" date="2017-05" db="EMBL/GenBank/DDBJ databases">
        <title>Complete and WGS of Bordetella genogroups.</title>
        <authorList>
            <person name="Spilker T."/>
            <person name="LiPuma J."/>
        </authorList>
    </citation>
    <scope>NUCLEOTIDE SEQUENCE [LARGE SCALE GENOMIC DNA]</scope>
    <source>
        <strain evidence="6 7">AU17610</strain>
    </source>
</reference>
<feature type="signal peptide" evidence="5">
    <location>
        <begin position="1"/>
        <end position="23"/>
    </location>
</feature>
<dbReference type="InterPro" id="IPR050490">
    <property type="entry name" value="Bact_solute-bd_prot1"/>
</dbReference>
<dbReference type="EMBL" id="NEVL01000002">
    <property type="protein sequence ID" value="OZI39278.1"/>
    <property type="molecule type" value="Genomic_DNA"/>
</dbReference>
<dbReference type="Proteomes" id="UP000217005">
    <property type="component" value="Unassembled WGS sequence"/>
</dbReference>
<evidence type="ECO:0000313" key="6">
    <source>
        <dbReference type="EMBL" id="OZI39278.1"/>
    </source>
</evidence>
<comment type="similarity">
    <text evidence="2">Belongs to the bacterial solute-binding protein 1 family.</text>
</comment>
<dbReference type="Gene3D" id="3.40.190.10">
    <property type="entry name" value="Periplasmic binding protein-like II"/>
    <property type="match status" value="2"/>
</dbReference>